<accession>A0A0E9S614</accession>
<reference evidence="1" key="1">
    <citation type="submission" date="2014-11" db="EMBL/GenBank/DDBJ databases">
        <authorList>
            <person name="Amaro Gonzalez C."/>
        </authorList>
    </citation>
    <scope>NUCLEOTIDE SEQUENCE</scope>
</reference>
<reference evidence="1" key="2">
    <citation type="journal article" date="2015" name="Fish Shellfish Immunol.">
        <title>Early steps in the European eel (Anguilla anguilla)-Vibrio vulnificus interaction in the gills: Role of the RtxA13 toxin.</title>
        <authorList>
            <person name="Callol A."/>
            <person name="Pajuelo D."/>
            <person name="Ebbesson L."/>
            <person name="Teles M."/>
            <person name="MacKenzie S."/>
            <person name="Amaro C."/>
        </authorList>
    </citation>
    <scope>NUCLEOTIDE SEQUENCE</scope>
</reference>
<proteinExistence type="predicted"/>
<protein>
    <submittedName>
        <fullName evidence="1">Uncharacterized protein</fullName>
    </submittedName>
</protein>
<organism evidence="1">
    <name type="scientific">Anguilla anguilla</name>
    <name type="common">European freshwater eel</name>
    <name type="synonym">Muraena anguilla</name>
    <dbReference type="NCBI Taxonomy" id="7936"/>
    <lineage>
        <taxon>Eukaryota</taxon>
        <taxon>Metazoa</taxon>
        <taxon>Chordata</taxon>
        <taxon>Craniata</taxon>
        <taxon>Vertebrata</taxon>
        <taxon>Euteleostomi</taxon>
        <taxon>Actinopterygii</taxon>
        <taxon>Neopterygii</taxon>
        <taxon>Teleostei</taxon>
        <taxon>Anguilliformes</taxon>
        <taxon>Anguillidae</taxon>
        <taxon>Anguilla</taxon>
    </lineage>
</organism>
<sequence length="34" mass="3978">MNNSYILYKEKTNIHQCISSSVKLVTPFMIVIVY</sequence>
<dbReference type="EMBL" id="GBXM01072604">
    <property type="protein sequence ID" value="JAH35973.1"/>
    <property type="molecule type" value="Transcribed_RNA"/>
</dbReference>
<dbReference type="AlphaFoldDB" id="A0A0E9S614"/>
<evidence type="ECO:0000313" key="1">
    <source>
        <dbReference type="EMBL" id="JAH35973.1"/>
    </source>
</evidence>
<name>A0A0E9S614_ANGAN</name>